<dbReference type="InterPro" id="IPR005346">
    <property type="entry name" value="RnfH"/>
</dbReference>
<organism evidence="2 3">
    <name type="scientific">Luteimonas flava</name>
    <dbReference type="NCBI Taxonomy" id="3115822"/>
    <lineage>
        <taxon>Bacteria</taxon>
        <taxon>Pseudomonadati</taxon>
        <taxon>Pseudomonadota</taxon>
        <taxon>Gammaproteobacteria</taxon>
        <taxon>Lysobacterales</taxon>
        <taxon>Lysobacteraceae</taxon>
        <taxon>Luteimonas</taxon>
    </lineage>
</organism>
<reference evidence="2 3" key="1">
    <citation type="submission" date="2024-01" db="EMBL/GenBank/DDBJ databases">
        <title>Novel species of the genus Luteimonas isolated from rivers.</title>
        <authorList>
            <person name="Lu H."/>
        </authorList>
    </citation>
    <scope>NUCLEOTIDE SEQUENCE [LARGE SCALE GENOMIC DNA]</scope>
    <source>
        <strain evidence="2 3">SMYT11W</strain>
    </source>
</reference>
<gene>
    <name evidence="2" type="ORF">V3391_04350</name>
</gene>
<accession>A0ABU7WCT2</accession>
<dbReference type="RefSeq" id="WP_332077181.1">
    <property type="nucleotide sequence ID" value="NZ_JAZHBM010000001.1"/>
</dbReference>
<comment type="similarity">
    <text evidence="1">Belongs to the UPF0125 (RnfH) family.</text>
</comment>
<dbReference type="InterPro" id="IPR016155">
    <property type="entry name" value="Mopterin_synth/thiamin_S_b"/>
</dbReference>
<sequence>MKAVRVVRARPGHHDDWTLHLEDATTVADAIDVMRRTAPTALDAVAGYAVFGVRVQLATLLRDGDRLELLEALQADPKDARRRRAAASRGEG</sequence>
<dbReference type="InterPro" id="IPR037021">
    <property type="entry name" value="RnfH_sf"/>
</dbReference>
<dbReference type="PANTHER" id="PTHR37483:SF1">
    <property type="entry name" value="UPF0125 PROTEIN RATB"/>
    <property type="match status" value="1"/>
</dbReference>
<name>A0ABU7WCT2_9GAMM</name>
<dbReference type="PANTHER" id="PTHR37483">
    <property type="entry name" value="UPF0125 PROTEIN RATB"/>
    <property type="match status" value="1"/>
</dbReference>
<dbReference type="Proteomes" id="UP001358324">
    <property type="component" value="Unassembled WGS sequence"/>
</dbReference>
<dbReference type="EMBL" id="JAZHBM010000001">
    <property type="protein sequence ID" value="MEF3081440.1"/>
    <property type="molecule type" value="Genomic_DNA"/>
</dbReference>
<evidence type="ECO:0000313" key="2">
    <source>
        <dbReference type="EMBL" id="MEF3081440.1"/>
    </source>
</evidence>
<evidence type="ECO:0000313" key="3">
    <source>
        <dbReference type="Proteomes" id="UP001358324"/>
    </source>
</evidence>
<dbReference type="SUPFAM" id="SSF54285">
    <property type="entry name" value="MoaD/ThiS"/>
    <property type="match status" value="1"/>
</dbReference>
<comment type="caution">
    <text evidence="2">The sequence shown here is derived from an EMBL/GenBank/DDBJ whole genome shotgun (WGS) entry which is preliminary data.</text>
</comment>
<dbReference type="Gene3D" id="3.10.20.280">
    <property type="entry name" value="RnfH-like"/>
    <property type="match status" value="1"/>
</dbReference>
<keyword evidence="3" id="KW-1185">Reference proteome</keyword>
<dbReference type="Pfam" id="PF03658">
    <property type="entry name" value="Ub-RnfH"/>
    <property type="match status" value="1"/>
</dbReference>
<evidence type="ECO:0000256" key="1">
    <source>
        <dbReference type="ARBA" id="ARBA00010645"/>
    </source>
</evidence>
<proteinExistence type="inferred from homology"/>
<protein>
    <submittedName>
        <fullName evidence="2">RnfH family protein</fullName>
    </submittedName>
</protein>